<dbReference type="Proteomes" id="UP000053611">
    <property type="component" value="Unassembled WGS sequence"/>
</dbReference>
<accession>A0A0J0XX22</accession>
<dbReference type="PANTHER" id="PTHR46620:SF1">
    <property type="entry name" value="J DOMAIN-CONTAINING PROTEIN SPF31"/>
    <property type="match status" value="1"/>
</dbReference>
<sequence>MSRTTDAMKAAEVERILKAFKQNPYEVLDIHAFATDSEVKKTYRKKSLLIHPDKFKHEQGPEAFDLLKKAEGMLSDPAEREKIDSILTYARTLVLKEALGSGYSTKVEDDDPRVTGMSPPFQVQLRIKAKRLILAETDDEKKRANMVAVNEANERAAMEAEKARRKRKAEEQKAWEGELLVLRARHGVAILTRPGRIRWSSSRCLKRLARRREKMTIVRLDADAIFHYANPTYRYLSIPSPSSSFLP</sequence>
<reference evidence="3 4" key="1">
    <citation type="submission" date="2015-03" db="EMBL/GenBank/DDBJ databases">
        <title>Genomics and transcriptomics of the oil-accumulating basidiomycete yeast T. oleaginosus allow insights into substrate utilization and the diverse evolutionary trajectories of mating systems in fungi.</title>
        <authorList>
            <consortium name="DOE Joint Genome Institute"/>
            <person name="Kourist R."/>
            <person name="Kracht O."/>
            <person name="Bracharz F."/>
            <person name="Lipzen A."/>
            <person name="Nolan M."/>
            <person name="Ohm R."/>
            <person name="Grigoriev I."/>
            <person name="Sun S."/>
            <person name="Heitman J."/>
            <person name="Bruck T."/>
            <person name="Nowrousian M."/>
        </authorList>
    </citation>
    <scope>NUCLEOTIDE SEQUENCE [LARGE SCALE GENOMIC DNA]</scope>
    <source>
        <strain evidence="3 4">IBC0246</strain>
    </source>
</reference>
<evidence type="ECO:0000313" key="4">
    <source>
        <dbReference type="Proteomes" id="UP000053611"/>
    </source>
</evidence>
<keyword evidence="4" id="KW-1185">Reference proteome</keyword>
<name>A0A0J0XX22_9TREE</name>
<evidence type="ECO:0000313" key="3">
    <source>
        <dbReference type="EMBL" id="KLT45611.1"/>
    </source>
</evidence>
<dbReference type="SUPFAM" id="SSF46565">
    <property type="entry name" value="Chaperone J-domain"/>
    <property type="match status" value="1"/>
</dbReference>
<organism evidence="3 4">
    <name type="scientific">Cutaneotrichosporon oleaginosum</name>
    <dbReference type="NCBI Taxonomy" id="879819"/>
    <lineage>
        <taxon>Eukaryota</taxon>
        <taxon>Fungi</taxon>
        <taxon>Dikarya</taxon>
        <taxon>Basidiomycota</taxon>
        <taxon>Agaricomycotina</taxon>
        <taxon>Tremellomycetes</taxon>
        <taxon>Trichosporonales</taxon>
        <taxon>Trichosporonaceae</taxon>
        <taxon>Cutaneotrichosporon</taxon>
    </lineage>
</organism>
<dbReference type="OrthoDB" id="342454at2759"/>
<gene>
    <name evidence="3" type="ORF">CC85DRAFT_111456</name>
</gene>
<dbReference type="AlphaFoldDB" id="A0A0J0XX22"/>
<protein>
    <submittedName>
        <fullName evidence="3">DnaJ-domain-containing protein</fullName>
    </submittedName>
</protein>
<dbReference type="GeneID" id="28979925"/>
<dbReference type="PROSITE" id="PS50076">
    <property type="entry name" value="DNAJ_2"/>
    <property type="match status" value="1"/>
</dbReference>
<proteinExistence type="predicted"/>
<dbReference type="Gene3D" id="1.10.287.110">
    <property type="entry name" value="DnaJ domain"/>
    <property type="match status" value="1"/>
</dbReference>
<dbReference type="PRINTS" id="PR00625">
    <property type="entry name" value="JDOMAIN"/>
</dbReference>
<evidence type="ECO:0000256" key="1">
    <source>
        <dbReference type="SAM" id="Coils"/>
    </source>
</evidence>
<keyword evidence="1" id="KW-0175">Coiled coil</keyword>
<dbReference type="InterPro" id="IPR001623">
    <property type="entry name" value="DnaJ_domain"/>
</dbReference>
<dbReference type="InterPro" id="IPR036869">
    <property type="entry name" value="J_dom_sf"/>
</dbReference>
<dbReference type="PANTHER" id="PTHR46620">
    <property type="entry name" value="J DOMAIN-CONTAINING PROTEIN SPF31"/>
    <property type="match status" value="1"/>
</dbReference>
<dbReference type="CDD" id="cd06257">
    <property type="entry name" value="DnaJ"/>
    <property type="match status" value="1"/>
</dbReference>
<dbReference type="SMART" id="SM00271">
    <property type="entry name" value="DnaJ"/>
    <property type="match status" value="1"/>
</dbReference>
<dbReference type="Pfam" id="PF00226">
    <property type="entry name" value="DnaJ"/>
    <property type="match status" value="1"/>
</dbReference>
<dbReference type="EMBL" id="KQ087180">
    <property type="protein sequence ID" value="KLT45611.1"/>
    <property type="molecule type" value="Genomic_DNA"/>
</dbReference>
<feature type="coiled-coil region" evidence="1">
    <location>
        <begin position="146"/>
        <end position="173"/>
    </location>
</feature>
<dbReference type="STRING" id="879819.A0A0J0XX22"/>
<evidence type="ECO:0000259" key="2">
    <source>
        <dbReference type="PROSITE" id="PS50076"/>
    </source>
</evidence>
<dbReference type="RefSeq" id="XP_018282102.1">
    <property type="nucleotide sequence ID" value="XM_018419322.1"/>
</dbReference>
<feature type="domain" description="J" evidence="2">
    <location>
        <begin position="23"/>
        <end position="87"/>
    </location>
</feature>